<dbReference type="AlphaFoldDB" id="A0A6J2V3N5"/>
<reference evidence="3" key="1">
    <citation type="submission" date="2025-08" db="UniProtKB">
        <authorList>
            <consortium name="RefSeq"/>
        </authorList>
    </citation>
    <scope>IDENTIFICATION</scope>
</reference>
<evidence type="ECO:0000313" key="2">
    <source>
        <dbReference type="Proteomes" id="UP000504632"/>
    </source>
</evidence>
<dbReference type="Proteomes" id="UP000504632">
    <property type="component" value="Chromosome 4"/>
</dbReference>
<feature type="chain" id="PRO_5026924138" evidence="1">
    <location>
        <begin position="27"/>
        <end position="219"/>
    </location>
</feature>
<protein>
    <submittedName>
        <fullName evidence="3">Uncharacterized protein si:ch1073-126c3.2</fullName>
    </submittedName>
</protein>
<evidence type="ECO:0000256" key="1">
    <source>
        <dbReference type="SAM" id="SignalP"/>
    </source>
</evidence>
<accession>A0A6J2V3N5</accession>
<keyword evidence="1" id="KW-0732">Signal</keyword>
<keyword evidence="2" id="KW-1185">Reference proteome</keyword>
<sequence>MMAGTISTAVIWLCVAFVFFTSEIQGSTNDTCSSAGWSFEQLSAKLKGAEECLEVLAGQWADNQTASILDSLRRLTDILQKQQKTVCKDAPPAECPAPVAQSKGGLVCVSTEEKRYCKPMCNEGYDFSFLRRSRIYEECSRANKHKWTTHYVGGNKLAVCNKSNVQISGAASAYFPKDQDCLRTKSDIQLETQVIETFLQELRESGMTGPYSHACLICG</sequence>
<organism evidence="2 3">
    <name type="scientific">Chanos chanos</name>
    <name type="common">Milkfish</name>
    <name type="synonym">Mugil chanos</name>
    <dbReference type="NCBI Taxonomy" id="29144"/>
    <lineage>
        <taxon>Eukaryota</taxon>
        <taxon>Metazoa</taxon>
        <taxon>Chordata</taxon>
        <taxon>Craniata</taxon>
        <taxon>Vertebrata</taxon>
        <taxon>Euteleostomi</taxon>
        <taxon>Actinopterygii</taxon>
        <taxon>Neopterygii</taxon>
        <taxon>Teleostei</taxon>
        <taxon>Ostariophysi</taxon>
        <taxon>Gonorynchiformes</taxon>
        <taxon>Chanidae</taxon>
        <taxon>Chanos</taxon>
    </lineage>
</organism>
<dbReference type="GeneID" id="115809398"/>
<name>A0A6J2V3N5_CHACN</name>
<evidence type="ECO:0000313" key="3">
    <source>
        <dbReference type="RefSeq" id="XP_030626879.1"/>
    </source>
</evidence>
<dbReference type="OrthoDB" id="9948000at2759"/>
<dbReference type="FunCoup" id="A0A6J2V3N5">
    <property type="interactions" value="10"/>
</dbReference>
<dbReference type="RefSeq" id="XP_030626879.1">
    <property type="nucleotide sequence ID" value="XM_030771019.1"/>
</dbReference>
<proteinExistence type="predicted"/>
<gene>
    <name evidence="3" type="primary">si:ch1073-126c3.2</name>
</gene>
<feature type="signal peptide" evidence="1">
    <location>
        <begin position="1"/>
        <end position="26"/>
    </location>
</feature>
<dbReference type="InParanoid" id="A0A6J2V3N5"/>